<proteinExistence type="predicted"/>
<sequence length="140" mass="16583">MCLCIQSLRSGIVNSNWNYLNISFNSSHSQNLQDRYPFFFELNRLTYSFEKELQIFELDDKEIALMLALLITSIGNNKSKEIEYLEEELFTILYDYMAVKRGMNNKDYFILTIQIPFLHRINNLILTNISNLKCSLTYQL</sequence>
<dbReference type="InterPro" id="IPR000536">
    <property type="entry name" value="Nucl_hrmn_rcpt_lig-bd"/>
</dbReference>
<dbReference type="AlphaFoldDB" id="A0A8S3FQC5"/>
<evidence type="ECO:0000313" key="5">
    <source>
        <dbReference type="EMBL" id="CAF5138172.1"/>
    </source>
</evidence>
<evidence type="ECO:0000313" key="6">
    <source>
        <dbReference type="Proteomes" id="UP000681967"/>
    </source>
</evidence>
<keyword evidence="3" id="KW-0675">Receptor</keyword>
<comment type="caution">
    <text evidence="5">The sequence shown here is derived from an EMBL/GenBank/DDBJ whole genome shotgun (WGS) entry which is preliminary data.</text>
</comment>
<dbReference type="SUPFAM" id="SSF48508">
    <property type="entry name" value="Nuclear receptor ligand-binding domain"/>
    <property type="match status" value="1"/>
</dbReference>
<protein>
    <recommendedName>
        <fullName evidence="4">NR LBD domain-containing protein</fullName>
    </recommendedName>
</protein>
<keyword evidence="2" id="KW-0804">Transcription</keyword>
<dbReference type="Pfam" id="PF00104">
    <property type="entry name" value="Hormone_recep"/>
    <property type="match status" value="1"/>
</dbReference>
<name>A0A8S3FQC5_9BILA</name>
<accession>A0A8S3FQC5</accession>
<gene>
    <name evidence="5" type="ORF">BYL167_LOCUS69692</name>
</gene>
<evidence type="ECO:0000256" key="3">
    <source>
        <dbReference type="ARBA" id="ARBA00023170"/>
    </source>
</evidence>
<evidence type="ECO:0000256" key="1">
    <source>
        <dbReference type="ARBA" id="ARBA00023015"/>
    </source>
</evidence>
<dbReference type="InterPro" id="IPR035500">
    <property type="entry name" value="NHR-like_dom_sf"/>
</dbReference>
<keyword evidence="1" id="KW-0805">Transcription regulation</keyword>
<dbReference type="Gene3D" id="1.10.565.10">
    <property type="entry name" value="Retinoid X Receptor"/>
    <property type="match status" value="1"/>
</dbReference>
<reference evidence="5" key="1">
    <citation type="submission" date="2021-02" db="EMBL/GenBank/DDBJ databases">
        <authorList>
            <person name="Nowell W R."/>
        </authorList>
    </citation>
    <scope>NUCLEOTIDE SEQUENCE</scope>
</reference>
<feature type="domain" description="NR LBD" evidence="4">
    <location>
        <begin position="25"/>
        <end position="126"/>
    </location>
</feature>
<dbReference type="Proteomes" id="UP000681967">
    <property type="component" value="Unassembled WGS sequence"/>
</dbReference>
<evidence type="ECO:0000256" key="2">
    <source>
        <dbReference type="ARBA" id="ARBA00023163"/>
    </source>
</evidence>
<organism evidence="5 6">
    <name type="scientific">Rotaria magnacalcarata</name>
    <dbReference type="NCBI Taxonomy" id="392030"/>
    <lineage>
        <taxon>Eukaryota</taxon>
        <taxon>Metazoa</taxon>
        <taxon>Spiralia</taxon>
        <taxon>Gnathifera</taxon>
        <taxon>Rotifera</taxon>
        <taxon>Eurotatoria</taxon>
        <taxon>Bdelloidea</taxon>
        <taxon>Philodinida</taxon>
        <taxon>Philodinidae</taxon>
        <taxon>Rotaria</taxon>
    </lineage>
</organism>
<evidence type="ECO:0000259" key="4">
    <source>
        <dbReference type="Pfam" id="PF00104"/>
    </source>
</evidence>
<dbReference type="EMBL" id="CAJOBH010250952">
    <property type="protein sequence ID" value="CAF5138172.1"/>
    <property type="molecule type" value="Genomic_DNA"/>
</dbReference>